<protein>
    <submittedName>
        <fullName evidence="1">Uncharacterized protein</fullName>
    </submittedName>
</protein>
<sequence length="78" mass="8895">MANRIGFIHFPNLSVNFTNFGVPRIEKSDDRPYLAYGRMLGCFKHFKLSSNKRHISQGSGNAFSHLPITQKKARICLN</sequence>
<proteinExistence type="predicted"/>
<evidence type="ECO:0000313" key="2">
    <source>
        <dbReference type="Proteomes" id="UP000886998"/>
    </source>
</evidence>
<name>A0A8X6YW09_9ARAC</name>
<dbReference type="EMBL" id="BMAV01023254">
    <property type="protein sequence ID" value="GFY78864.1"/>
    <property type="molecule type" value="Genomic_DNA"/>
</dbReference>
<dbReference type="AlphaFoldDB" id="A0A8X6YW09"/>
<gene>
    <name evidence="1" type="ORF">TNIN_404311</name>
</gene>
<reference evidence="1" key="1">
    <citation type="submission" date="2020-08" db="EMBL/GenBank/DDBJ databases">
        <title>Multicomponent nature underlies the extraordinary mechanical properties of spider dragline silk.</title>
        <authorList>
            <person name="Kono N."/>
            <person name="Nakamura H."/>
            <person name="Mori M."/>
            <person name="Yoshida Y."/>
            <person name="Ohtoshi R."/>
            <person name="Malay A.D."/>
            <person name="Moran D.A.P."/>
            <person name="Tomita M."/>
            <person name="Numata K."/>
            <person name="Arakawa K."/>
        </authorList>
    </citation>
    <scope>NUCLEOTIDE SEQUENCE</scope>
</reference>
<dbReference type="Proteomes" id="UP000886998">
    <property type="component" value="Unassembled WGS sequence"/>
</dbReference>
<evidence type="ECO:0000313" key="1">
    <source>
        <dbReference type="EMBL" id="GFY78864.1"/>
    </source>
</evidence>
<accession>A0A8X6YW09</accession>
<comment type="caution">
    <text evidence="1">The sequence shown here is derived from an EMBL/GenBank/DDBJ whole genome shotgun (WGS) entry which is preliminary data.</text>
</comment>
<keyword evidence="2" id="KW-1185">Reference proteome</keyword>
<organism evidence="1 2">
    <name type="scientific">Trichonephila inaurata madagascariensis</name>
    <dbReference type="NCBI Taxonomy" id="2747483"/>
    <lineage>
        <taxon>Eukaryota</taxon>
        <taxon>Metazoa</taxon>
        <taxon>Ecdysozoa</taxon>
        <taxon>Arthropoda</taxon>
        <taxon>Chelicerata</taxon>
        <taxon>Arachnida</taxon>
        <taxon>Araneae</taxon>
        <taxon>Araneomorphae</taxon>
        <taxon>Entelegynae</taxon>
        <taxon>Araneoidea</taxon>
        <taxon>Nephilidae</taxon>
        <taxon>Trichonephila</taxon>
        <taxon>Trichonephila inaurata</taxon>
    </lineage>
</organism>